<dbReference type="SMART" id="SM00448">
    <property type="entry name" value="REC"/>
    <property type="match status" value="1"/>
</dbReference>
<evidence type="ECO:0000256" key="1">
    <source>
        <dbReference type="ARBA" id="ARBA00022553"/>
    </source>
</evidence>
<dbReference type="Gene3D" id="6.10.250.690">
    <property type="match status" value="1"/>
</dbReference>
<dbReference type="Pfam" id="PF00072">
    <property type="entry name" value="Response_reg"/>
    <property type="match status" value="1"/>
</dbReference>
<dbReference type="GO" id="GO:0006355">
    <property type="term" value="P:regulation of DNA-templated transcription"/>
    <property type="evidence" value="ECO:0007669"/>
    <property type="project" value="InterPro"/>
</dbReference>
<gene>
    <name evidence="8" type="ORF">SE17_04635</name>
</gene>
<feature type="DNA-binding region" description="OmpR/PhoB-type" evidence="5">
    <location>
        <begin position="127"/>
        <end position="227"/>
    </location>
</feature>
<feature type="domain" description="Response regulatory" evidence="6">
    <location>
        <begin position="3"/>
        <end position="116"/>
    </location>
</feature>
<reference evidence="8 9" key="1">
    <citation type="submission" date="2015-09" db="EMBL/GenBank/DDBJ databases">
        <title>Draft genome sequence of Kouleothrix aurantiaca JCM 19913.</title>
        <authorList>
            <person name="Hemp J."/>
        </authorList>
    </citation>
    <scope>NUCLEOTIDE SEQUENCE [LARGE SCALE GENOMIC DNA]</scope>
    <source>
        <strain evidence="8 9">COM-B</strain>
    </source>
</reference>
<dbReference type="Gene3D" id="1.10.10.10">
    <property type="entry name" value="Winged helix-like DNA-binding domain superfamily/Winged helix DNA-binding domain"/>
    <property type="match status" value="1"/>
</dbReference>
<sequence length="230" mass="25625">MPHVLVADGDGTSLQHTVALLEQARYQVSRASDGRSALRVVTGQTPDLIVLEALLPDQEGFEVCRRIRRTSDGPIVFLSSRARAEDRVQGLRLGADDYLSKPCAPAELLARIGAVLRRAERARRPPTTPLNQGGWVLDPLKQVCITEEGKGIDLTPREVHLLAFLMKRSGRVCSNSQIIRNVWGFAPQQARSIVATSVWRLRAKLERDPQNPRHLLTIRHVGYKFDPATM</sequence>
<dbReference type="InterPro" id="IPR001789">
    <property type="entry name" value="Sig_transdc_resp-reg_receiver"/>
</dbReference>
<dbReference type="EMBL" id="LJCR01000079">
    <property type="protein sequence ID" value="KPV54295.1"/>
    <property type="molecule type" value="Genomic_DNA"/>
</dbReference>
<keyword evidence="9" id="KW-1185">Reference proteome</keyword>
<evidence type="ECO:0000256" key="3">
    <source>
        <dbReference type="ARBA" id="ARBA00023125"/>
    </source>
</evidence>
<name>A0A0P9FC50_9CHLR</name>
<protein>
    <submittedName>
        <fullName evidence="8">Transcriptional regulator</fullName>
    </submittedName>
</protein>
<dbReference type="AlphaFoldDB" id="A0A0P9FC50"/>
<dbReference type="InterPro" id="IPR036388">
    <property type="entry name" value="WH-like_DNA-bd_sf"/>
</dbReference>
<dbReference type="GO" id="GO:0005829">
    <property type="term" value="C:cytosol"/>
    <property type="evidence" value="ECO:0007669"/>
    <property type="project" value="TreeGrafter"/>
</dbReference>
<evidence type="ECO:0000256" key="5">
    <source>
        <dbReference type="PROSITE-ProRule" id="PRU01091"/>
    </source>
</evidence>
<dbReference type="SUPFAM" id="SSF46894">
    <property type="entry name" value="C-terminal effector domain of the bipartite response regulators"/>
    <property type="match status" value="1"/>
</dbReference>
<dbReference type="Gene3D" id="3.40.50.2300">
    <property type="match status" value="1"/>
</dbReference>
<dbReference type="InterPro" id="IPR016032">
    <property type="entry name" value="Sig_transdc_resp-reg_C-effctor"/>
</dbReference>
<feature type="domain" description="OmpR/PhoB-type" evidence="7">
    <location>
        <begin position="127"/>
        <end position="227"/>
    </location>
</feature>
<evidence type="ECO:0000256" key="2">
    <source>
        <dbReference type="ARBA" id="ARBA00023012"/>
    </source>
</evidence>
<dbReference type="InterPro" id="IPR001867">
    <property type="entry name" value="OmpR/PhoB-type_DNA-bd"/>
</dbReference>
<dbReference type="Pfam" id="PF00486">
    <property type="entry name" value="Trans_reg_C"/>
    <property type="match status" value="1"/>
</dbReference>
<dbReference type="SUPFAM" id="SSF52172">
    <property type="entry name" value="CheY-like"/>
    <property type="match status" value="1"/>
</dbReference>
<keyword evidence="1" id="KW-0597">Phosphoprotein</keyword>
<dbReference type="SMART" id="SM00862">
    <property type="entry name" value="Trans_reg_C"/>
    <property type="match status" value="1"/>
</dbReference>
<dbReference type="InterPro" id="IPR011006">
    <property type="entry name" value="CheY-like_superfamily"/>
</dbReference>
<dbReference type="PROSITE" id="PS51755">
    <property type="entry name" value="OMPR_PHOB"/>
    <property type="match status" value="1"/>
</dbReference>
<dbReference type="Proteomes" id="UP000050509">
    <property type="component" value="Unassembled WGS sequence"/>
</dbReference>
<accession>A0A0P9FC50</accession>
<dbReference type="CDD" id="cd00383">
    <property type="entry name" value="trans_reg_C"/>
    <property type="match status" value="1"/>
</dbReference>
<dbReference type="CDD" id="cd17574">
    <property type="entry name" value="REC_OmpR"/>
    <property type="match status" value="1"/>
</dbReference>
<dbReference type="GO" id="GO:0000156">
    <property type="term" value="F:phosphorelay response regulator activity"/>
    <property type="evidence" value="ECO:0007669"/>
    <property type="project" value="TreeGrafter"/>
</dbReference>
<dbReference type="GO" id="GO:0000976">
    <property type="term" value="F:transcription cis-regulatory region binding"/>
    <property type="evidence" value="ECO:0007669"/>
    <property type="project" value="TreeGrafter"/>
</dbReference>
<evidence type="ECO:0000313" key="9">
    <source>
        <dbReference type="Proteomes" id="UP000050509"/>
    </source>
</evidence>
<keyword evidence="2" id="KW-0902">Two-component regulatory system</keyword>
<comment type="caution">
    <text evidence="4">Lacks conserved residue(s) required for the propagation of feature annotation.</text>
</comment>
<dbReference type="PANTHER" id="PTHR48111:SF40">
    <property type="entry name" value="PHOSPHATE REGULON TRANSCRIPTIONAL REGULATORY PROTEIN PHOB"/>
    <property type="match status" value="1"/>
</dbReference>
<proteinExistence type="predicted"/>
<dbReference type="PANTHER" id="PTHR48111">
    <property type="entry name" value="REGULATOR OF RPOS"/>
    <property type="match status" value="1"/>
</dbReference>
<evidence type="ECO:0000259" key="6">
    <source>
        <dbReference type="PROSITE" id="PS50110"/>
    </source>
</evidence>
<evidence type="ECO:0000313" key="8">
    <source>
        <dbReference type="EMBL" id="KPV54295.1"/>
    </source>
</evidence>
<keyword evidence="3 5" id="KW-0238">DNA-binding</keyword>
<dbReference type="GO" id="GO:0032993">
    <property type="term" value="C:protein-DNA complex"/>
    <property type="evidence" value="ECO:0007669"/>
    <property type="project" value="TreeGrafter"/>
</dbReference>
<evidence type="ECO:0000259" key="7">
    <source>
        <dbReference type="PROSITE" id="PS51755"/>
    </source>
</evidence>
<organism evidence="8 9">
    <name type="scientific">Kouleothrix aurantiaca</name>
    <dbReference type="NCBI Taxonomy" id="186479"/>
    <lineage>
        <taxon>Bacteria</taxon>
        <taxon>Bacillati</taxon>
        <taxon>Chloroflexota</taxon>
        <taxon>Chloroflexia</taxon>
        <taxon>Chloroflexales</taxon>
        <taxon>Roseiflexineae</taxon>
        <taxon>Roseiflexaceae</taxon>
        <taxon>Kouleothrix</taxon>
    </lineage>
</organism>
<evidence type="ECO:0000256" key="4">
    <source>
        <dbReference type="PROSITE-ProRule" id="PRU00169"/>
    </source>
</evidence>
<comment type="caution">
    <text evidence="8">The sequence shown here is derived from an EMBL/GenBank/DDBJ whole genome shotgun (WGS) entry which is preliminary data.</text>
</comment>
<dbReference type="InterPro" id="IPR039420">
    <property type="entry name" value="WalR-like"/>
</dbReference>
<dbReference type="PROSITE" id="PS50110">
    <property type="entry name" value="RESPONSE_REGULATORY"/>
    <property type="match status" value="1"/>
</dbReference>